<dbReference type="PROSITE" id="PS52016">
    <property type="entry name" value="TONB_DEPENDENT_REC_3"/>
    <property type="match status" value="1"/>
</dbReference>
<dbReference type="InterPro" id="IPR039426">
    <property type="entry name" value="TonB-dep_rcpt-like"/>
</dbReference>
<evidence type="ECO:0000313" key="9">
    <source>
        <dbReference type="EMBL" id="MCO6026592.1"/>
    </source>
</evidence>
<dbReference type="SUPFAM" id="SSF56935">
    <property type="entry name" value="Porins"/>
    <property type="match status" value="1"/>
</dbReference>
<keyword evidence="4 7" id="KW-0812">Transmembrane</keyword>
<accession>A0ABT1BZS2</accession>
<dbReference type="RefSeq" id="WP_252761941.1">
    <property type="nucleotide sequence ID" value="NZ_JAMXLY010000082.1"/>
</dbReference>
<keyword evidence="9" id="KW-0675">Receptor</keyword>
<keyword evidence="5 7" id="KW-0472">Membrane</keyword>
<feature type="domain" description="TonB-dependent receptor plug" evidence="8">
    <location>
        <begin position="136"/>
        <end position="241"/>
    </location>
</feature>
<comment type="caution">
    <text evidence="9">The sequence shown here is derived from an EMBL/GenBank/DDBJ whole genome shotgun (WGS) entry which is preliminary data.</text>
</comment>
<sequence length="1111" mass="123641">MKGKNRISFTLLLGGFIWVTTSSVYAGNKIFPNVQRQDSIRLDEHMARGTVTNEKGEPIIGGYIVEKGTKNNTVTNVDGEFQLKLLNRSDEIEVSYMGYVSQHIKPQMRHPLHIVMKENVKMMDELVVVGYQTMRKTDLVGAVASVKASELNSTTPTIGQSLVGKVSGVQISQVSGAPYQSTKIRVRGTASINASSDPLYVVDGYPSNGDLLQNPEDIASIEVLKDAASAAIYGSRAAGGVILITTKHGKEGKARVNYDFQLGVNQLEKKVDLLNSTQFADLVVDGRNNNYKNLMTTAGKSWDDSYFKDTNEMRATRLGSANSGVMIPEFLYDFKTGKVIPPEYNTDWQDELYQNAITQRHHISINGGDDKISYDLSASYQDQEGIILSTGQKRMNLRGNMDMKISSKFKVSMNFSHTSNWNREIEEGRFDHGPVLGALICAPIFRCYDDQGNLVKGEMASYSDGYGFQGIENPVALATETKIHRKGNRNTYDIVANYEPLKNLFLKANLGMFSYYEKYEFYKPTSLSNGSYPPFSDQSKADAYALATTSQQVDYLGEFTANYNKTWDAMHHFSGVIGYSIQKDMTDNLGVKAMGYEDDHVEEVTGHGADPNDIALNDTYKSNWTMLSYFTRLNYNYASKYYLTVSFRGDASSLFGPDNRWGHFPSVSVAWAVSNEKFYQNWFNSNSSLKLRASWGKSGNNNITNYSYKAVMSSPVGTVFGDGISSGMYPGGVKDNAIGWESTSQYNVGLDLSLWNDRLSFSGNYYISHTQDLLFEQPISAISGSSSFLTNLPNSKIQNAGVDIQVDGRILQGKDYNLNLSGNISVNRNKVLKLDGGNTIITNGAERSYKTHITEEGQPIGMFYGFKVLGMVRQSDMANIEEDNKHYDATTQSFPKGYKLKGPARSLSQTTPLQPGDLYFQDTNGDGVVDDNDKTVIGNPHPKFTYGFNVQGSYKDFDFTASFNGSYGNKVLDGQDYYLFNMEGSGNQYAVVDQRYRDEDNPGNGWVYKASRGGTQSNSTRLSTFYLQDGSFFRCTNITCGYSLSVISHWTKGIISKLRLYVATDNLFTITKYKGYNPEVDYNNGSNLTPGVDYGKYPLVRAYNLGIQLTF</sequence>
<dbReference type="InterPro" id="IPR008969">
    <property type="entry name" value="CarboxyPept-like_regulatory"/>
</dbReference>
<keyword evidence="6 7" id="KW-0998">Cell outer membrane</keyword>
<dbReference type="InterPro" id="IPR036942">
    <property type="entry name" value="Beta-barrel_TonB_sf"/>
</dbReference>
<protein>
    <submittedName>
        <fullName evidence="9">TonB-dependent receptor</fullName>
    </submittedName>
</protein>
<keyword evidence="3 7" id="KW-1134">Transmembrane beta strand</keyword>
<dbReference type="InterPro" id="IPR037066">
    <property type="entry name" value="Plug_dom_sf"/>
</dbReference>
<evidence type="ECO:0000259" key="8">
    <source>
        <dbReference type="Pfam" id="PF07715"/>
    </source>
</evidence>
<dbReference type="Proteomes" id="UP001204015">
    <property type="component" value="Unassembled WGS sequence"/>
</dbReference>
<reference evidence="9 10" key="1">
    <citation type="submission" date="2022-06" db="EMBL/GenBank/DDBJ databases">
        <title>A taxonomic note on the genus Prevotella: Description of four novel genera and emended description of the genera Hallella and Xylanibacter.</title>
        <authorList>
            <person name="Hitch T.C.A."/>
        </authorList>
    </citation>
    <scope>NUCLEOTIDE SEQUENCE [LARGE SCALE GENOMIC DNA]</scope>
    <source>
        <strain evidence="9 10">DSM 100619</strain>
    </source>
</reference>
<dbReference type="EMBL" id="JAMXLY010000082">
    <property type="protein sequence ID" value="MCO6026592.1"/>
    <property type="molecule type" value="Genomic_DNA"/>
</dbReference>
<dbReference type="NCBIfam" id="TIGR04057">
    <property type="entry name" value="SusC_RagA_signa"/>
    <property type="match status" value="1"/>
</dbReference>
<dbReference type="Pfam" id="PF13715">
    <property type="entry name" value="CarbopepD_reg_2"/>
    <property type="match status" value="1"/>
</dbReference>
<keyword evidence="10" id="KW-1185">Reference proteome</keyword>
<evidence type="ECO:0000256" key="2">
    <source>
        <dbReference type="ARBA" id="ARBA00022448"/>
    </source>
</evidence>
<comment type="similarity">
    <text evidence="7">Belongs to the TonB-dependent receptor family.</text>
</comment>
<evidence type="ECO:0000256" key="7">
    <source>
        <dbReference type="PROSITE-ProRule" id="PRU01360"/>
    </source>
</evidence>
<evidence type="ECO:0000256" key="6">
    <source>
        <dbReference type="ARBA" id="ARBA00023237"/>
    </source>
</evidence>
<comment type="subcellular location">
    <subcellularLocation>
        <location evidence="1 7">Cell outer membrane</location>
        <topology evidence="1 7">Multi-pass membrane protein</topology>
    </subcellularLocation>
</comment>
<dbReference type="InterPro" id="IPR012910">
    <property type="entry name" value="Plug_dom"/>
</dbReference>
<dbReference type="Gene3D" id="2.60.40.1120">
    <property type="entry name" value="Carboxypeptidase-like, regulatory domain"/>
    <property type="match status" value="1"/>
</dbReference>
<keyword evidence="2 7" id="KW-0813">Transport</keyword>
<evidence type="ECO:0000256" key="4">
    <source>
        <dbReference type="ARBA" id="ARBA00022692"/>
    </source>
</evidence>
<organism evidence="9 10">
    <name type="scientific">Segatella cerevisiae</name>
    <dbReference type="NCBI Taxonomy" id="2053716"/>
    <lineage>
        <taxon>Bacteria</taxon>
        <taxon>Pseudomonadati</taxon>
        <taxon>Bacteroidota</taxon>
        <taxon>Bacteroidia</taxon>
        <taxon>Bacteroidales</taxon>
        <taxon>Prevotellaceae</taxon>
        <taxon>Segatella</taxon>
    </lineage>
</organism>
<gene>
    <name evidence="9" type="ORF">NG821_12225</name>
</gene>
<dbReference type="Gene3D" id="2.40.170.20">
    <property type="entry name" value="TonB-dependent receptor, beta-barrel domain"/>
    <property type="match status" value="1"/>
</dbReference>
<dbReference type="InterPro" id="IPR023996">
    <property type="entry name" value="TonB-dep_OMP_SusC/RagA"/>
</dbReference>
<evidence type="ECO:0000256" key="1">
    <source>
        <dbReference type="ARBA" id="ARBA00004571"/>
    </source>
</evidence>
<dbReference type="InterPro" id="IPR023997">
    <property type="entry name" value="TonB-dep_OMP_SusC/RagA_CS"/>
</dbReference>
<evidence type="ECO:0000313" key="10">
    <source>
        <dbReference type="Proteomes" id="UP001204015"/>
    </source>
</evidence>
<dbReference type="Pfam" id="PF07715">
    <property type="entry name" value="Plug"/>
    <property type="match status" value="1"/>
</dbReference>
<proteinExistence type="inferred from homology"/>
<evidence type="ECO:0000256" key="5">
    <source>
        <dbReference type="ARBA" id="ARBA00023136"/>
    </source>
</evidence>
<name>A0ABT1BZS2_9BACT</name>
<evidence type="ECO:0000256" key="3">
    <source>
        <dbReference type="ARBA" id="ARBA00022452"/>
    </source>
</evidence>
<dbReference type="SUPFAM" id="SSF49464">
    <property type="entry name" value="Carboxypeptidase regulatory domain-like"/>
    <property type="match status" value="1"/>
</dbReference>
<dbReference type="Gene3D" id="2.170.130.10">
    <property type="entry name" value="TonB-dependent receptor, plug domain"/>
    <property type="match status" value="1"/>
</dbReference>
<dbReference type="NCBIfam" id="TIGR04056">
    <property type="entry name" value="OMP_RagA_SusC"/>
    <property type="match status" value="1"/>
</dbReference>